<organism evidence="2 3">
    <name type="scientific">Colletotrichum sojae</name>
    <dbReference type="NCBI Taxonomy" id="2175907"/>
    <lineage>
        <taxon>Eukaryota</taxon>
        <taxon>Fungi</taxon>
        <taxon>Dikarya</taxon>
        <taxon>Ascomycota</taxon>
        <taxon>Pezizomycotina</taxon>
        <taxon>Sordariomycetes</taxon>
        <taxon>Hypocreomycetidae</taxon>
        <taxon>Glomerellales</taxon>
        <taxon>Glomerellaceae</taxon>
        <taxon>Colletotrichum</taxon>
        <taxon>Colletotrichum orchidearum species complex</taxon>
    </lineage>
</organism>
<dbReference type="AlphaFoldDB" id="A0A8H6JCU8"/>
<keyword evidence="3" id="KW-1185">Reference proteome</keyword>
<reference evidence="2 3" key="1">
    <citation type="journal article" date="2020" name="Phytopathology">
        <title>Genome Sequence Resources of Colletotrichum truncatum, C. plurivorum, C. musicola, and C. sojae: Four Species Pathogenic to Soybean (Glycine max).</title>
        <authorList>
            <person name="Rogerio F."/>
            <person name="Boufleur T.R."/>
            <person name="Ciampi-Guillardi M."/>
            <person name="Sukno S.A."/>
            <person name="Thon M.R."/>
            <person name="Massola Junior N.S."/>
            <person name="Baroncelli R."/>
        </authorList>
    </citation>
    <scope>NUCLEOTIDE SEQUENCE [LARGE SCALE GENOMIC DNA]</scope>
    <source>
        <strain evidence="2 3">LFN0009</strain>
    </source>
</reference>
<protein>
    <submittedName>
        <fullName evidence="2">Uncharacterized protein</fullName>
    </submittedName>
</protein>
<feature type="region of interest" description="Disordered" evidence="1">
    <location>
        <begin position="616"/>
        <end position="635"/>
    </location>
</feature>
<gene>
    <name evidence="2" type="ORF">CSOJ01_06397</name>
</gene>
<feature type="compositionally biased region" description="Basic and acidic residues" evidence="1">
    <location>
        <begin position="856"/>
        <end position="865"/>
    </location>
</feature>
<feature type="compositionally biased region" description="Polar residues" evidence="1">
    <location>
        <begin position="818"/>
        <end position="832"/>
    </location>
</feature>
<feature type="region of interest" description="Disordered" evidence="1">
    <location>
        <begin position="975"/>
        <end position="1002"/>
    </location>
</feature>
<proteinExistence type="predicted"/>
<dbReference type="EMBL" id="WIGN01000088">
    <property type="protein sequence ID" value="KAF6810326.1"/>
    <property type="molecule type" value="Genomic_DNA"/>
</dbReference>
<sequence length="1032" mass="112152">MESYHVQRRSASHGSLRSSYKSHGRPPAGFSLPHRPLRSVNENASLLPSPGPLESMLKTTTETGDIGIFTIKPVAPAATTHVCARSRSGIDASSIFRPESRGSNRTESRISRRRQCSERDTNSEIISMYGSERNSSPRVASLSPRSGPAYQRSFSLTSNVSRQLPRQRSSSTLRSPSSGGTLQRPRSPFPYPTRLKRPGIRPSSPALTENGHVDYSRMVEIDRISHRTVHGSYKPAYAIGQRLAPPPSFRSGDVHSMPALPHPSSMASVGPAVRNQGHWASSTQSGHHGRPTGARRPSVGQSRRSSSLTSVIDMYYRPASSLDSQSVRTLRPTGSFYYDYTEGFESPEEQTGTSNSVSATPLAPVPQRVSSLARALVLRDETKARLDAVVDISVKDSSEASGDDSRIPCEDELDFKNDLPILDLFSFEVDGTSASQPLRFDKGKRNGDLPCRGSDGEGGSSSRAQDATLGADCPSDEPEAFEASPIQIQPPQPEQSTQRQDDRPSEAGITGNATPAPVLLPKSSSAPAACDPETKRVQSQGGLAALLRSSLRQSVDPGLSDLAGLVASLERISRTPFSRTEKESIETSTDPGYVDEKNSEDIHPRDLCDRKTASADDGNVPSCHPHVKASGIKPFSKGHRRNRAIMRISTSSLRCTIPKLTSKADTPLLCPKPISPARILKVRNSIPQLMKALPSTPDDAPYQSLEAPEISAKDLKVPVTMASFQLEILATPRSSPKITVNPDAENHEPLKASIEIDLGPEMKTEDVPDPKNSPPKVATHPVVGDDAAVARQLGEASTPGNQTGAAATEKPPRPRLRLSTSQRILEQDSINQKGAGGTVRRNAGFSNRDLLYSLEEHRSESHPDPSQRPVCPSSPFYQRKGRQFLLVAPDGRSGRNLHPSTSSANSNFNGGYLQEGDIPLAHPVHSNLARTNSSIDGYDLTASRSFSSDLTFRRPRMLRKKLSDLRIRMTRSRLNISRRAKNPESTHQPDGQIGPAKSDATTRVSVLGAKGVRVWFRRAVHIISQRRQASRK</sequence>
<feature type="compositionally biased region" description="Basic and acidic residues" evidence="1">
    <location>
        <begin position="760"/>
        <end position="769"/>
    </location>
</feature>
<evidence type="ECO:0000313" key="2">
    <source>
        <dbReference type="EMBL" id="KAF6810326.1"/>
    </source>
</evidence>
<feature type="region of interest" description="Disordered" evidence="1">
    <location>
        <begin position="435"/>
        <end position="541"/>
    </location>
</feature>
<evidence type="ECO:0000256" key="1">
    <source>
        <dbReference type="SAM" id="MobiDB-lite"/>
    </source>
</evidence>
<comment type="caution">
    <text evidence="2">The sequence shown here is derived from an EMBL/GenBank/DDBJ whole genome shotgun (WGS) entry which is preliminary data.</text>
</comment>
<evidence type="ECO:0000313" key="3">
    <source>
        <dbReference type="Proteomes" id="UP000652219"/>
    </source>
</evidence>
<feature type="compositionally biased region" description="Low complexity" evidence="1">
    <location>
        <begin position="161"/>
        <end position="181"/>
    </location>
</feature>
<feature type="region of interest" description="Disordered" evidence="1">
    <location>
        <begin position="94"/>
        <end position="211"/>
    </location>
</feature>
<feature type="region of interest" description="Disordered" evidence="1">
    <location>
        <begin position="1"/>
        <end position="56"/>
    </location>
</feature>
<feature type="region of interest" description="Disordered" evidence="1">
    <location>
        <begin position="795"/>
        <end position="844"/>
    </location>
</feature>
<feature type="compositionally biased region" description="Basic residues" evidence="1">
    <location>
        <begin position="1"/>
        <end position="11"/>
    </location>
</feature>
<feature type="region of interest" description="Disordered" evidence="1">
    <location>
        <begin position="856"/>
        <end position="875"/>
    </location>
</feature>
<accession>A0A8H6JCU8</accession>
<feature type="compositionally biased region" description="Polar residues" evidence="1">
    <location>
        <begin position="12"/>
        <end position="21"/>
    </location>
</feature>
<name>A0A8H6JCU8_9PEZI</name>
<feature type="region of interest" description="Disordered" evidence="1">
    <location>
        <begin position="248"/>
        <end position="307"/>
    </location>
</feature>
<dbReference type="Proteomes" id="UP000652219">
    <property type="component" value="Unassembled WGS sequence"/>
</dbReference>
<feature type="compositionally biased region" description="Basic and acidic residues" evidence="1">
    <location>
        <begin position="98"/>
        <end position="122"/>
    </location>
</feature>
<feature type="region of interest" description="Disordered" evidence="1">
    <location>
        <begin position="755"/>
        <end position="781"/>
    </location>
</feature>
<feature type="region of interest" description="Disordered" evidence="1">
    <location>
        <begin position="576"/>
        <end position="600"/>
    </location>
</feature>